<organism evidence="9 10">
    <name type="scientific">Piscinibacterium candidicorallinum</name>
    <dbReference type="NCBI Taxonomy" id="1793872"/>
    <lineage>
        <taxon>Bacteria</taxon>
        <taxon>Pseudomonadati</taxon>
        <taxon>Pseudomonadota</taxon>
        <taxon>Betaproteobacteria</taxon>
        <taxon>Burkholderiales</taxon>
        <taxon>Piscinibacterium</taxon>
    </lineage>
</organism>
<evidence type="ECO:0000256" key="2">
    <source>
        <dbReference type="ARBA" id="ARBA00010735"/>
    </source>
</evidence>
<dbReference type="RefSeq" id="WP_377300511.1">
    <property type="nucleotide sequence ID" value="NZ_CP180191.1"/>
</dbReference>
<dbReference type="Proteomes" id="UP001595556">
    <property type="component" value="Unassembled WGS sequence"/>
</dbReference>
<dbReference type="Pfam" id="PF03591">
    <property type="entry name" value="AzlC"/>
    <property type="match status" value="1"/>
</dbReference>
<sequence length="257" mass="26870">MNLIPLPAWAAQYVPPLDRDEFAIGARQMLPASIAIASWGLVTGVAMVKSGLSPAMALFMTFTVFAGSAQLATLPLLALGTPLPIVWATALIVNLRFVIFSAGLRPYFAGLTLKQRLFGGYLTGDLNYVLFMGRYGNAETKGTPQQWGFWAGGIATNWTCWQVASVAGIALASVIPQQWGLELAAVLALVAVLIPLSANAPAVLGVLVTGALSIILAGLPMRLGLLVSVLAGVAAAVLIEPVAYRATAAFKKPEAPQ</sequence>
<feature type="transmembrane region" description="Helical" evidence="8">
    <location>
        <begin position="147"/>
        <end position="172"/>
    </location>
</feature>
<evidence type="ECO:0000256" key="1">
    <source>
        <dbReference type="ARBA" id="ARBA00004651"/>
    </source>
</evidence>
<evidence type="ECO:0000313" key="9">
    <source>
        <dbReference type="EMBL" id="MFC3146229.1"/>
    </source>
</evidence>
<dbReference type="PANTHER" id="PTHR34979:SF1">
    <property type="entry name" value="INNER MEMBRANE PROTEIN YGAZ"/>
    <property type="match status" value="1"/>
</dbReference>
<proteinExistence type="inferred from homology"/>
<evidence type="ECO:0000256" key="3">
    <source>
        <dbReference type="ARBA" id="ARBA00022448"/>
    </source>
</evidence>
<keyword evidence="6 8" id="KW-1133">Transmembrane helix</keyword>
<comment type="subcellular location">
    <subcellularLocation>
        <location evidence="1">Cell membrane</location>
        <topology evidence="1">Multi-pass membrane protein</topology>
    </subcellularLocation>
</comment>
<feature type="transmembrane region" description="Helical" evidence="8">
    <location>
        <begin position="184"/>
        <end position="217"/>
    </location>
</feature>
<accession>A0ABV7H1D2</accession>
<comment type="similarity">
    <text evidence="2">Belongs to the AzlC family.</text>
</comment>
<reference evidence="10" key="1">
    <citation type="journal article" date="2019" name="Int. J. Syst. Evol. Microbiol.">
        <title>The Global Catalogue of Microorganisms (GCM) 10K type strain sequencing project: providing services to taxonomists for standard genome sequencing and annotation.</title>
        <authorList>
            <consortium name="The Broad Institute Genomics Platform"/>
            <consortium name="The Broad Institute Genome Sequencing Center for Infectious Disease"/>
            <person name="Wu L."/>
            <person name="Ma J."/>
        </authorList>
    </citation>
    <scope>NUCLEOTIDE SEQUENCE [LARGE SCALE GENOMIC DNA]</scope>
    <source>
        <strain evidence="10">KCTC 52168</strain>
    </source>
</reference>
<keyword evidence="5 8" id="KW-0812">Transmembrane</keyword>
<feature type="transmembrane region" description="Helical" evidence="8">
    <location>
        <begin position="55"/>
        <end position="79"/>
    </location>
</feature>
<dbReference type="InterPro" id="IPR011606">
    <property type="entry name" value="Brnchd-chn_aa_trnsp_permease"/>
</dbReference>
<evidence type="ECO:0000256" key="5">
    <source>
        <dbReference type="ARBA" id="ARBA00022692"/>
    </source>
</evidence>
<feature type="transmembrane region" description="Helical" evidence="8">
    <location>
        <begin position="223"/>
        <end position="244"/>
    </location>
</feature>
<evidence type="ECO:0000256" key="6">
    <source>
        <dbReference type="ARBA" id="ARBA00022989"/>
    </source>
</evidence>
<feature type="transmembrane region" description="Helical" evidence="8">
    <location>
        <begin position="29"/>
        <end position="48"/>
    </location>
</feature>
<keyword evidence="3" id="KW-0813">Transport</keyword>
<keyword evidence="10" id="KW-1185">Reference proteome</keyword>
<dbReference type="PANTHER" id="PTHR34979">
    <property type="entry name" value="INNER MEMBRANE PROTEIN YGAZ"/>
    <property type="match status" value="1"/>
</dbReference>
<dbReference type="EMBL" id="JBHRTI010000003">
    <property type="protein sequence ID" value="MFC3146229.1"/>
    <property type="molecule type" value="Genomic_DNA"/>
</dbReference>
<comment type="caution">
    <text evidence="9">The sequence shown here is derived from an EMBL/GenBank/DDBJ whole genome shotgun (WGS) entry which is preliminary data.</text>
</comment>
<feature type="transmembrane region" description="Helical" evidence="8">
    <location>
        <begin position="85"/>
        <end position="104"/>
    </location>
</feature>
<feature type="transmembrane region" description="Helical" evidence="8">
    <location>
        <begin position="116"/>
        <end position="135"/>
    </location>
</feature>
<evidence type="ECO:0000313" key="10">
    <source>
        <dbReference type="Proteomes" id="UP001595556"/>
    </source>
</evidence>
<keyword evidence="7 8" id="KW-0472">Membrane</keyword>
<evidence type="ECO:0000256" key="4">
    <source>
        <dbReference type="ARBA" id="ARBA00022475"/>
    </source>
</evidence>
<evidence type="ECO:0000256" key="8">
    <source>
        <dbReference type="SAM" id="Phobius"/>
    </source>
</evidence>
<name>A0ABV7H1D2_9BURK</name>
<protein>
    <submittedName>
        <fullName evidence="9">AzlC family ABC transporter permease</fullName>
    </submittedName>
</protein>
<keyword evidence="4" id="KW-1003">Cell membrane</keyword>
<gene>
    <name evidence="9" type="ORF">ACFOEN_01085</name>
</gene>
<evidence type="ECO:0000256" key="7">
    <source>
        <dbReference type="ARBA" id="ARBA00023136"/>
    </source>
</evidence>